<feature type="signal peptide" evidence="3">
    <location>
        <begin position="1"/>
        <end position="21"/>
    </location>
</feature>
<keyword evidence="3" id="KW-0732">Signal</keyword>
<comment type="similarity">
    <text evidence="1">Belongs to the TSR2 family.</text>
</comment>
<dbReference type="GO" id="GO:0006364">
    <property type="term" value="P:rRNA processing"/>
    <property type="evidence" value="ECO:0007669"/>
    <property type="project" value="UniProtKB-KW"/>
</dbReference>
<feature type="chain" id="PRO_5039533732" evidence="3">
    <location>
        <begin position="22"/>
        <end position="172"/>
    </location>
</feature>
<dbReference type="RefSeq" id="XP_052118399.1">
    <property type="nucleotide sequence ID" value="XM_052262439.1"/>
</dbReference>
<dbReference type="KEGG" id="adu:107488543"/>
<keyword evidence="2" id="KW-0698">rRNA processing</keyword>
<organism evidence="4 5">
    <name type="scientific">Arachis duranensis</name>
    <name type="common">Wild peanut</name>
    <dbReference type="NCBI Taxonomy" id="130453"/>
    <lineage>
        <taxon>Eukaryota</taxon>
        <taxon>Viridiplantae</taxon>
        <taxon>Streptophyta</taxon>
        <taxon>Embryophyta</taxon>
        <taxon>Tracheophyta</taxon>
        <taxon>Spermatophyta</taxon>
        <taxon>Magnoliopsida</taxon>
        <taxon>eudicotyledons</taxon>
        <taxon>Gunneridae</taxon>
        <taxon>Pentapetalae</taxon>
        <taxon>rosids</taxon>
        <taxon>fabids</taxon>
        <taxon>Fabales</taxon>
        <taxon>Fabaceae</taxon>
        <taxon>Papilionoideae</taxon>
        <taxon>50 kb inversion clade</taxon>
        <taxon>dalbergioids sensu lato</taxon>
        <taxon>Dalbergieae</taxon>
        <taxon>Pterocarpus clade</taxon>
        <taxon>Arachis</taxon>
    </lineage>
</organism>
<proteinExistence type="inferred from homology"/>
<reference evidence="4" key="1">
    <citation type="journal article" date="2016" name="Nat. Genet.">
        <title>The genome sequences of Arachis duranensis and Arachis ipaensis, the diploid ancestors of cultivated peanut.</title>
        <authorList>
            <person name="Bertioli D.J."/>
            <person name="Cannon S.B."/>
            <person name="Froenicke L."/>
            <person name="Huang G."/>
            <person name="Farmer A.D."/>
            <person name="Cannon E.K."/>
            <person name="Liu X."/>
            <person name="Gao D."/>
            <person name="Clevenger J."/>
            <person name="Dash S."/>
            <person name="Ren L."/>
            <person name="Moretzsohn M.C."/>
            <person name="Shirasawa K."/>
            <person name="Huang W."/>
            <person name="Vidigal B."/>
            <person name="Abernathy B."/>
            <person name="Chu Y."/>
            <person name="Niederhuth C.E."/>
            <person name="Umale P."/>
            <person name="Araujo A.C."/>
            <person name="Kozik A."/>
            <person name="Kim K.D."/>
            <person name="Burow M.D."/>
            <person name="Varshney R.K."/>
            <person name="Wang X."/>
            <person name="Zhang X."/>
            <person name="Barkley N."/>
            <person name="Guimaraes P.M."/>
            <person name="Isobe S."/>
            <person name="Guo B."/>
            <person name="Liao B."/>
            <person name="Stalker H.T."/>
            <person name="Schmitz R.J."/>
            <person name="Scheffler B.E."/>
            <person name="Leal-Bertioli S.C."/>
            <person name="Xun X."/>
            <person name="Jackson S.A."/>
            <person name="Michelmore R."/>
            <person name="Ozias-Akins P."/>
        </authorList>
    </citation>
    <scope>NUCLEOTIDE SEQUENCE [LARGE SCALE GENOMIC DNA]</scope>
    <source>
        <strain evidence="4">cv. V14167</strain>
    </source>
</reference>
<reference evidence="5" key="2">
    <citation type="submission" date="2025-08" db="UniProtKB">
        <authorList>
            <consortium name="RefSeq"/>
        </authorList>
    </citation>
    <scope>IDENTIFICATION</scope>
    <source>
        <tissue evidence="5">Whole plant</tissue>
    </source>
</reference>
<gene>
    <name evidence="5" type="primary">LOC107488543</name>
</gene>
<dbReference type="Pfam" id="PF10273">
    <property type="entry name" value="WGG"/>
    <property type="match status" value="1"/>
</dbReference>
<protein>
    <submittedName>
        <fullName evidence="5">Uncharacterized protein LOC107488543</fullName>
    </submittedName>
</protein>
<dbReference type="AlphaFoldDB" id="A0A9C6WU05"/>
<name>A0A9C6WU05_ARADU</name>
<evidence type="ECO:0000313" key="4">
    <source>
        <dbReference type="Proteomes" id="UP000515211"/>
    </source>
</evidence>
<keyword evidence="4" id="KW-1185">Reference proteome</keyword>
<evidence type="ECO:0000256" key="3">
    <source>
        <dbReference type="SAM" id="SignalP"/>
    </source>
</evidence>
<accession>A0A9C6WU05</accession>
<evidence type="ECO:0000256" key="2">
    <source>
        <dbReference type="ARBA" id="ARBA00022552"/>
    </source>
</evidence>
<dbReference type="PANTHER" id="PTHR21250">
    <property type="entry name" value="PRE-RRNA-PROCESSING PROTEIN TSR2 HOMOLOG"/>
    <property type="match status" value="1"/>
</dbReference>
<dbReference type="InterPro" id="IPR019398">
    <property type="entry name" value="Pre-rRNA_process_TSR2"/>
</dbReference>
<evidence type="ECO:0000256" key="1">
    <source>
        <dbReference type="ARBA" id="ARBA00006524"/>
    </source>
</evidence>
<sequence>MAFLHHTFIQDFLCLLNLFSHAPFSFFCVCCLNDLSFFQHTLEELVMMDSMKRGTETRTEAKQQQKQECATTFLNEGILMLLSGWHALQMAVNNQWGGSDSIQKSHHLASHLFSSLSKSYAPVPVEDLENLLHECMLLTFNTEIEDGSIEQVAEQLVGIHEEYLLRQSSLHI</sequence>
<dbReference type="Proteomes" id="UP000515211">
    <property type="component" value="Chromosome 5"/>
</dbReference>
<evidence type="ECO:0000313" key="5">
    <source>
        <dbReference type="RefSeq" id="XP_052118399.1"/>
    </source>
</evidence>
<dbReference type="GeneID" id="107488543"/>